<reference evidence="4" key="1">
    <citation type="submission" date="2022-05" db="EMBL/GenBank/DDBJ databases">
        <title>Complete genome sequence of toluene-degrading Gulosibacter sediminis strain ACHW.36C.</title>
        <authorList>
            <person name="Wai A.C."/>
            <person name="Lai G.K."/>
            <person name="Griffin S.D."/>
            <person name="Leung F.C."/>
        </authorList>
    </citation>
    <scope>NUCLEOTIDE SEQUENCE [LARGE SCALE GENOMIC DNA]</scope>
    <source>
        <strain evidence="4">ACHW.36C</strain>
    </source>
</reference>
<dbReference type="PROSITE" id="PS50937">
    <property type="entry name" value="HTH_MERR_2"/>
    <property type="match status" value="1"/>
</dbReference>
<evidence type="ECO:0000259" key="3">
    <source>
        <dbReference type="PROSITE" id="PS50937"/>
    </source>
</evidence>
<dbReference type="Gene3D" id="1.10.1660.10">
    <property type="match status" value="1"/>
</dbReference>
<dbReference type="EMBL" id="CP097160">
    <property type="protein sequence ID" value="UQN14693.1"/>
    <property type="molecule type" value="Genomic_DNA"/>
</dbReference>
<dbReference type="PANTHER" id="PTHR30204">
    <property type="entry name" value="REDOX-CYCLING DRUG-SENSING TRANSCRIPTIONAL ACTIVATOR SOXR"/>
    <property type="match status" value="1"/>
</dbReference>
<gene>
    <name evidence="4" type="ORF">M3M28_11720</name>
</gene>
<feature type="coiled-coil region" evidence="2">
    <location>
        <begin position="77"/>
        <end position="104"/>
    </location>
</feature>
<dbReference type="InterPro" id="IPR047057">
    <property type="entry name" value="MerR_fam"/>
</dbReference>
<evidence type="ECO:0000256" key="2">
    <source>
        <dbReference type="SAM" id="Coils"/>
    </source>
</evidence>
<accession>A0ABY4MZP0</accession>
<dbReference type="PRINTS" id="PR00040">
    <property type="entry name" value="HTHMERR"/>
</dbReference>
<proteinExistence type="predicted"/>
<dbReference type="Pfam" id="PF13411">
    <property type="entry name" value="MerR_1"/>
    <property type="match status" value="1"/>
</dbReference>
<name>A0ABY4MZP0_9MICO</name>
<protein>
    <submittedName>
        <fullName evidence="4">MerR family transcriptional regulator</fullName>
    </submittedName>
</protein>
<dbReference type="SMART" id="SM00422">
    <property type="entry name" value="HTH_MERR"/>
    <property type="match status" value="1"/>
</dbReference>
<dbReference type="InterPro" id="IPR000551">
    <property type="entry name" value="MerR-type_HTH_dom"/>
</dbReference>
<dbReference type="PANTHER" id="PTHR30204:SF58">
    <property type="entry name" value="HTH-TYPE TRANSCRIPTIONAL REGULATOR YFMP"/>
    <property type="match status" value="1"/>
</dbReference>
<feature type="domain" description="HTH merR-type" evidence="3">
    <location>
        <begin position="12"/>
        <end position="80"/>
    </location>
</feature>
<dbReference type="NCBIfam" id="NF047375">
    <property type="entry name" value="HeatShock_HspR"/>
    <property type="match status" value="1"/>
</dbReference>
<evidence type="ECO:0000313" key="4">
    <source>
        <dbReference type="EMBL" id="UQN14693.1"/>
    </source>
</evidence>
<dbReference type="InterPro" id="IPR009061">
    <property type="entry name" value="DNA-bd_dom_put_sf"/>
</dbReference>
<keyword evidence="1" id="KW-0238">DNA-binding</keyword>
<evidence type="ECO:0000256" key="1">
    <source>
        <dbReference type="ARBA" id="ARBA00023125"/>
    </source>
</evidence>
<keyword evidence="2" id="KW-0175">Coiled coil</keyword>
<dbReference type="SUPFAM" id="SSF46955">
    <property type="entry name" value="Putative DNA-binding domain"/>
    <property type="match status" value="1"/>
</dbReference>
<organism evidence="4">
    <name type="scientific">Gulosibacter sediminis</name>
    <dbReference type="NCBI Taxonomy" id="1729695"/>
    <lineage>
        <taxon>Bacteria</taxon>
        <taxon>Bacillati</taxon>
        <taxon>Actinomycetota</taxon>
        <taxon>Actinomycetes</taxon>
        <taxon>Micrococcales</taxon>
        <taxon>Microbacteriaceae</taxon>
        <taxon>Gulosibacter</taxon>
    </lineage>
</organism>
<sequence length="150" mass="16922">MHSHEVDEDEPVFPIAVAAELAGMHPQTLRQYDRLGLVVPARTAGRVRRYSLAGVAKLREIGALSEAGVGLEGISHVVRLREQVQELKRRVRDLEGDLEEQRKRSRERVFAAGYGEVIAVARGQRVRNRNEIVLWRPRGEEPEPGDDERG</sequence>